<feature type="domain" description="DUF8212" evidence="2">
    <location>
        <begin position="234"/>
        <end position="297"/>
    </location>
</feature>
<reference evidence="3" key="1">
    <citation type="submission" date="2022-07" db="EMBL/GenBank/DDBJ databases">
        <title>Fungi with potential for degradation of polypropylene.</title>
        <authorList>
            <person name="Gostincar C."/>
        </authorList>
    </citation>
    <scope>NUCLEOTIDE SEQUENCE</scope>
    <source>
        <strain evidence="3">EXF-13308</strain>
    </source>
</reference>
<evidence type="ECO:0000313" key="4">
    <source>
        <dbReference type="Proteomes" id="UP001174694"/>
    </source>
</evidence>
<dbReference type="Proteomes" id="UP001174694">
    <property type="component" value="Unassembled WGS sequence"/>
</dbReference>
<keyword evidence="4" id="KW-1185">Reference proteome</keyword>
<dbReference type="Pfam" id="PF06985">
    <property type="entry name" value="HET"/>
    <property type="match status" value="1"/>
</dbReference>
<accession>A0AA38R965</accession>
<evidence type="ECO:0000259" key="1">
    <source>
        <dbReference type="Pfam" id="PF06985"/>
    </source>
</evidence>
<organism evidence="3 4">
    <name type="scientific">Pleurostoma richardsiae</name>
    <dbReference type="NCBI Taxonomy" id="41990"/>
    <lineage>
        <taxon>Eukaryota</taxon>
        <taxon>Fungi</taxon>
        <taxon>Dikarya</taxon>
        <taxon>Ascomycota</taxon>
        <taxon>Pezizomycotina</taxon>
        <taxon>Sordariomycetes</taxon>
        <taxon>Sordariomycetidae</taxon>
        <taxon>Calosphaeriales</taxon>
        <taxon>Pleurostomataceae</taxon>
        <taxon>Pleurostoma</taxon>
    </lineage>
</organism>
<dbReference type="AlphaFoldDB" id="A0AA38R965"/>
<dbReference type="PANTHER" id="PTHR10622:SF10">
    <property type="entry name" value="HET DOMAIN-CONTAINING PROTEIN"/>
    <property type="match status" value="1"/>
</dbReference>
<evidence type="ECO:0000259" key="2">
    <source>
        <dbReference type="Pfam" id="PF26640"/>
    </source>
</evidence>
<dbReference type="PANTHER" id="PTHR10622">
    <property type="entry name" value="HET DOMAIN-CONTAINING PROTEIN"/>
    <property type="match status" value="1"/>
</dbReference>
<dbReference type="InterPro" id="IPR010730">
    <property type="entry name" value="HET"/>
</dbReference>
<sequence length="555" mass="63653">MRLLNVKTKELEEFIEGRIPKYAILSHTWEDREYSFQDFERHGYPEGSRKVDGCCERAAVSQYDYVWVDTFCIDKRSSAELSEAINSMFEWYKRSEICFVYLSDYEHAPRSGDDLRDEEPDEDFDRCRWFTRGWTLQELLAPRKLEFYDKNWFQVGYINKTIRLSLDSIVSRISAITGIPEESLVGEDDLNEASVAQKMSWAAGRSTTRTEDRAYSLIGLFDINMTMIYGEGNRAFRRLQEEIMKQSDDYTLFAWGVKSAQKRGARRQNAEFSAKYGILASSPDDFENCGSVVSTQFAYTASHFMMTNAGILLTLPCINLPGDGDSVLVGLKCSVEEGRRAQVLALPLYRTARNRGAVEILQRLDDVAPEIVSVKLFNQHKTKTFYASYSHSQPFDETYRHVLWTTYDNFEVTGIYPLHTVHFKDYSNFKILNVFTCIGDRPADGYPVYLRFTDTALGSFILRIRRDDSDEVMVDCSLDPSNASQSLIELVLKESLDSVRWRSILPLSWDGQQYAVEVHIGLTGDIMLDLKQATIGEAGGQGTVPVRKRVRHRRV</sequence>
<name>A0AA38R965_9PEZI</name>
<comment type="caution">
    <text evidence="3">The sequence shown here is derived from an EMBL/GenBank/DDBJ whole genome shotgun (WGS) entry which is preliminary data.</text>
</comment>
<dbReference type="EMBL" id="JANBVO010000029">
    <property type="protein sequence ID" value="KAJ9138638.1"/>
    <property type="molecule type" value="Genomic_DNA"/>
</dbReference>
<dbReference type="InterPro" id="IPR058525">
    <property type="entry name" value="DUF8212"/>
</dbReference>
<gene>
    <name evidence="3" type="ORF">NKR23_g8410</name>
</gene>
<proteinExistence type="predicted"/>
<feature type="domain" description="Heterokaryon incompatibility" evidence="1">
    <location>
        <begin position="22"/>
        <end position="106"/>
    </location>
</feature>
<dbReference type="Pfam" id="PF26640">
    <property type="entry name" value="DUF8212"/>
    <property type="match status" value="1"/>
</dbReference>
<protein>
    <submittedName>
        <fullName evidence="3">HET-domain-containing protein</fullName>
    </submittedName>
</protein>
<evidence type="ECO:0000313" key="3">
    <source>
        <dbReference type="EMBL" id="KAJ9138638.1"/>
    </source>
</evidence>